<dbReference type="PANTHER" id="PTHR47685:SF1">
    <property type="entry name" value="MAGNESIUM TRANSPORT PROTEIN CORA"/>
    <property type="match status" value="1"/>
</dbReference>
<evidence type="ECO:0000256" key="5">
    <source>
        <dbReference type="SAM" id="Phobius"/>
    </source>
</evidence>
<evidence type="ECO:0008006" key="8">
    <source>
        <dbReference type="Google" id="ProtNLM"/>
    </source>
</evidence>
<sequence>MGTSSEPSLLEDPLSIHQKVLRHLQQTSRKPIASLYDLAGLIVTCCASTFDETQVPDDYQFFDFFENSISIVNEKVTHSLHQFKQSLASRAAQRKSASATERLHLEFTSAEHEELSFTSEIDLVVETEDIKDELHILKAVLDDQRKSMEQLEAFLHQARSKVEYVNYKDDNSNLVDYSCIDVQMHRITEMNELAERALSSLRHLIDLKQKQANFSEAISARELAEQTAKNTTLQIKQAEETTRQGKTLMVFTVVTIIFLPLSFLAAFFAINVDAFPWNENDKISLNYLLRYMCK</sequence>
<keyword evidence="4 5" id="KW-0472">Membrane</keyword>
<reference evidence="6 7" key="1">
    <citation type="submission" date="2024-02" db="EMBL/GenBank/DDBJ databases">
        <title>De novo assembly and annotation of 12 fungi associated with fruit tree decline syndrome in Ontario, Canada.</title>
        <authorList>
            <person name="Sulman M."/>
            <person name="Ellouze W."/>
            <person name="Ilyukhin E."/>
        </authorList>
    </citation>
    <scope>NUCLEOTIDE SEQUENCE [LARGE SCALE GENOMIC DNA]</scope>
    <source>
        <strain evidence="6 7">M169</strain>
    </source>
</reference>
<comment type="caution">
    <text evidence="6">The sequence shown here is derived from an EMBL/GenBank/DDBJ whole genome shotgun (WGS) entry which is preliminary data.</text>
</comment>
<gene>
    <name evidence="6" type="ORF">SLS63_014072</name>
</gene>
<dbReference type="EMBL" id="JAKNSF020000230">
    <property type="protein sequence ID" value="KAK7705778.1"/>
    <property type="molecule type" value="Genomic_DNA"/>
</dbReference>
<evidence type="ECO:0000256" key="2">
    <source>
        <dbReference type="ARBA" id="ARBA00022692"/>
    </source>
</evidence>
<keyword evidence="3 5" id="KW-1133">Transmembrane helix</keyword>
<dbReference type="PANTHER" id="PTHR47685">
    <property type="entry name" value="MAGNESIUM TRANSPORT PROTEIN CORA"/>
    <property type="match status" value="1"/>
</dbReference>
<organism evidence="6 7">
    <name type="scientific">Diaporthe eres</name>
    <name type="common">Phomopsis oblonga</name>
    <dbReference type="NCBI Taxonomy" id="83184"/>
    <lineage>
        <taxon>Eukaryota</taxon>
        <taxon>Fungi</taxon>
        <taxon>Dikarya</taxon>
        <taxon>Ascomycota</taxon>
        <taxon>Pezizomycotina</taxon>
        <taxon>Sordariomycetes</taxon>
        <taxon>Sordariomycetidae</taxon>
        <taxon>Diaporthales</taxon>
        <taxon>Diaporthaceae</taxon>
        <taxon>Diaporthe</taxon>
        <taxon>Diaporthe eres species complex</taxon>
    </lineage>
</organism>
<feature type="transmembrane region" description="Helical" evidence="5">
    <location>
        <begin position="248"/>
        <end position="270"/>
    </location>
</feature>
<evidence type="ECO:0000256" key="4">
    <source>
        <dbReference type="ARBA" id="ARBA00023136"/>
    </source>
</evidence>
<comment type="subcellular location">
    <subcellularLocation>
        <location evidence="1">Membrane</location>
        <topology evidence="1">Multi-pass membrane protein</topology>
    </subcellularLocation>
</comment>
<keyword evidence="7" id="KW-1185">Reference proteome</keyword>
<dbReference type="Proteomes" id="UP001430848">
    <property type="component" value="Unassembled WGS sequence"/>
</dbReference>
<accession>A0ABR1NLQ1</accession>
<proteinExistence type="predicted"/>
<dbReference type="InterPro" id="IPR045863">
    <property type="entry name" value="CorA_TM1_TM2"/>
</dbReference>
<name>A0ABR1NLQ1_DIAER</name>
<dbReference type="SUPFAM" id="SSF144083">
    <property type="entry name" value="Magnesium transport protein CorA, transmembrane region"/>
    <property type="match status" value="1"/>
</dbReference>
<evidence type="ECO:0000256" key="3">
    <source>
        <dbReference type="ARBA" id="ARBA00022989"/>
    </source>
</evidence>
<dbReference type="InterPro" id="IPR050829">
    <property type="entry name" value="CorA_MIT"/>
</dbReference>
<protein>
    <recommendedName>
        <fullName evidence="8">Ankyrin repeat protein</fullName>
    </recommendedName>
</protein>
<evidence type="ECO:0000313" key="6">
    <source>
        <dbReference type="EMBL" id="KAK7705778.1"/>
    </source>
</evidence>
<evidence type="ECO:0000313" key="7">
    <source>
        <dbReference type="Proteomes" id="UP001430848"/>
    </source>
</evidence>
<evidence type="ECO:0000256" key="1">
    <source>
        <dbReference type="ARBA" id="ARBA00004141"/>
    </source>
</evidence>
<keyword evidence="2 5" id="KW-0812">Transmembrane</keyword>
<dbReference type="Gene3D" id="1.20.58.340">
    <property type="entry name" value="Magnesium transport protein CorA, transmembrane region"/>
    <property type="match status" value="1"/>
</dbReference>